<keyword evidence="3" id="KW-1185">Reference proteome</keyword>
<accession>A0ABT3PTN8</accession>
<feature type="transmembrane region" description="Helical" evidence="1">
    <location>
        <begin position="207"/>
        <end position="224"/>
    </location>
</feature>
<comment type="caution">
    <text evidence="2">The sequence shown here is derived from an EMBL/GenBank/DDBJ whole genome shotgun (WGS) entry which is preliminary data.</text>
</comment>
<keyword evidence="1" id="KW-0812">Transmembrane</keyword>
<feature type="transmembrane region" description="Helical" evidence="1">
    <location>
        <begin position="20"/>
        <end position="40"/>
    </location>
</feature>
<name>A0ABT3PTN8_9BACT</name>
<feature type="transmembrane region" description="Helical" evidence="1">
    <location>
        <begin position="378"/>
        <end position="401"/>
    </location>
</feature>
<keyword evidence="1" id="KW-1133">Transmembrane helix</keyword>
<evidence type="ECO:0008006" key="4">
    <source>
        <dbReference type="Google" id="ProtNLM"/>
    </source>
</evidence>
<feature type="transmembrane region" description="Helical" evidence="1">
    <location>
        <begin position="270"/>
        <end position="293"/>
    </location>
</feature>
<feature type="transmembrane region" description="Helical" evidence="1">
    <location>
        <begin position="345"/>
        <end position="366"/>
    </location>
</feature>
<reference evidence="2 3" key="1">
    <citation type="submission" date="2021-03" db="EMBL/GenBank/DDBJ databases">
        <title>Aliifodinibius sp. nov., a new bacterium isolated from saline soil.</title>
        <authorList>
            <person name="Galisteo C."/>
            <person name="De La Haba R."/>
            <person name="Sanchez-Porro C."/>
            <person name="Ventosa A."/>
        </authorList>
    </citation>
    <scope>NUCLEOTIDE SEQUENCE [LARGE SCALE GENOMIC DNA]</scope>
    <source>
        <strain evidence="2 3">1BSP15-2V2</strain>
    </source>
</reference>
<keyword evidence="1" id="KW-0472">Membrane</keyword>
<feature type="transmembrane region" description="Helical" evidence="1">
    <location>
        <begin position="147"/>
        <end position="169"/>
    </location>
</feature>
<dbReference type="EMBL" id="JAGGJA010000025">
    <property type="protein sequence ID" value="MCW9709187.1"/>
    <property type="molecule type" value="Genomic_DNA"/>
</dbReference>
<dbReference type="Proteomes" id="UP001207918">
    <property type="component" value="Unassembled WGS sequence"/>
</dbReference>
<organism evidence="2 3">
    <name type="scientific">Fodinibius salsisoli</name>
    <dbReference type="NCBI Taxonomy" id="2820877"/>
    <lineage>
        <taxon>Bacteria</taxon>
        <taxon>Pseudomonadati</taxon>
        <taxon>Balneolota</taxon>
        <taxon>Balneolia</taxon>
        <taxon>Balneolales</taxon>
        <taxon>Balneolaceae</taxon>
        <taxon>Fodinibius</taxon>
    </lineage>
</organism>
<gene>
    <name evidence="2" type="ORF">J6I44_20160</name>
</gene>
<feature type="transmembrane region" description="Helical" evidence="1">
    <location>
        <begin position="46"/>
        <end position="62"/>
    </location>
</feature>
<evidence type="ECO:0000313" key="3">
    <source>
        <dbReference type="Proteomes" id="UP001207918"/>
    </source>
</evidence>
<protein>
    <recommendedName>
        <fullName evidence="4">O-antigen ligase like membrane protein</fullName>
    </recommendedName>
</protein>
<evidence type="ECO:0000313" key="2">
    <source>
        <dbReference type="EMBL" id="MCW9709187.1"/>
    </source>
</evidence>
<sequence>MKDIAVTYQRAVEGRRLIDIFFKCWALVLPITSVLIVPSIQGTTPAYMMAFLSIPLLLYAATVKEIKQYLWVVLLIGTGYFTLNITSQFILSVIGDMDLSTLPLVDPLAFTKKFVLRPTLFTQSLYLCACLLTFLFVYQWYSSTWDVYLFAGILILVAYGFYETIYFWLTGTSGDFISNRVFNERYFGSSTHVMNIAGLSLLRMKSLTGEASMFAFTVLPYWVFAIHKKRVLIAGLLTLALIFTTSTTAILGIVIYLVILIFTGKIDWKYLVGAAGLGMTITIIKFETVFSIFNKMVLRKLSTASISGNVRISNLMDSLTFWWEAPFPVKIFGLGFGYIRSTDFFSTILVNNGIVGLSIFIILFLYPILILGNTAKEFALKSALAIIFVTMMIAVTEYTYLPTWLFLGIAYHYSNKNNGRYPKEIYQLDRQIID</sequence>
<feature type="transmembrane region" description="Helical" evidence="1">
    <location>
        <begin position="69"/>
        <end position="94"/>
    </location>
</feature>
<feature type="transmembrane region" description="Helical" evidence="1">
    <location>
        <begin position="231"/>
        <end position="264"/>
    </location>
</feature>
<evidence type="ECO:0000256" key="1">
    <source>
        <dbReference type="SAM" id="Phobius"/>
    </source>
</evidence>
<feature type="transmembrane region" description="Helical" evidence="1">
    <location>
        <begin position="114"/>
        <end position="138"/>
    </location>
</feature>
<dbReference type="RefSeq" id="WP_265768060.1">
    <property type="nucleotide sequence ID" value="NZ_JAGGJA010000025.1"/>
</dbReference>
<proteinExistence type="predicted"/>